<evidence type="ECO:0000313" key="3">
    <source>
        <dbReference type="EMBL" id="ACK43075.1"/>
    </source>
</evidence>
<dbReference type="Pfam" id="PF22746">
    <property type="entry name" value="SHOCT-like_DUF2089-C"/>
    <property type="match status" value="1"/>
</dbReference>
<organism evidence="3 4">
    <name type="scientific">Dictyoglomus turgidum (strain DSM 6724 / Z-1310)</name>
    <dbReference type="NCBI Taxonomy" id="515635"/>
    <lineage>
        <taxon>Bacteria</taxon>
        <taxon>Pseudomonadati</taxon>
        <taxon>Dictyoglomota</taxon>
        <taxon>Dictyoglomia</taxon>
        <taxon>Dictyoglomales</taxon>
        <taxon>Dictyoglomaceae</taxon>
        <taxon>Dictyoglomus</taxon>
    </lineage>
</organism>
<sequence length="259" mass="28199">MEEEIKKILKLLEEGKITAEDAEKLIEAIEEKRETKRKGIGVLDIGSIVAEAITSAFSMVPTLVASGIRGGTKVDETFDWDFERPLYIEVLAVDVNMSLSEELKVVVIGEGVFSTNGDLLKIHAGDFNLAIPKLKLVKVNVSAGDLKGKLICNELEIFVKMGDANLEVEADRIQGGVNMGDFEIKLLKSPSLVKLNCHMGDLKIALPENFDGKIDATVSLGDLSFAKKADIIKGDTYIYGAGEKSYMELSCTMGDIKVL</sequence>
<keyword evidence="1" id="KW-0175">Coiled coil</keyword>
<reference evidence="4" key="1">
    <citation type="journal article" date="2016" name="Front. Microbiol.">
        <title>The complete genome sequence of hyperthermophile Dictyoglomus turgidum DSM 6724 reveals a specialized carbohydrate fermentor.</title>
        <authorList>
            <person name="Brumm P.J."/>
            <person name="Gowda K."/>
            <person name="Robb F.T."/>
            <person name="Mead D.A."/>
        </authorList>
    </citation>
    <scope>NUCLEOTIDE SEQUENCE [LARGE SCALE GENOMIC DNA]</scope>
    <source>
        <strain evidence="4">DSM 6724 / Z-1310</strain>
    </source>
</reference>
<evidence type="ECO:0000313" key="4">
    <source>
        <dbReference type="Proteomes" id="UP000007719"/>
    </source>
</evidence>
<accession>B8E0Q5</accession>
<evidence type="ECO:0000259" key="2">
    <source>
        <dbReference type="Pfam" id="PF22746"/>
    </source>
</evidence>
<gene>
    <name evidence="3" type="ordered locus">Dtur_1804</name>
</gene>
<dbReference type="STRING" id="515635.Dtur_1804"/>
<feature type="domain" description="YvlB/LiaX N-terminal" evidence="2">
    <location>
        <begin position="3"/>
        <end position="34"/>
    </location>
</feature>
<dbReference type="InParanoid" id="B8E0Q5"/>
<evidence type="ECO:0000256" key="1">
    <source>
        <dbReference type="SAM" id="Coils"/>
    </source>
</evidence>
<dbReference type="Proteomes" id="UP000007719">
    <property type="component" value="Chromosome"/>
</dbReference>
<protein>
    <recommendedName>
        <fullName evidence="2">YvlB/LiaX N-terminal domain-containing protein</fullName>
    </recommendedName>
</protein>
<dbReference type="EMBL" id="CP001251">
    <property type="protein sequence ID" value="ACK43075.1"/>
    <property type="molecule type" value="Genomic_DNA"/>
</dbReference>
<dbReference type="eggNOG" id="COG3595">
    <property type="taxonomic scope" value="Bacteria"/>
</dbReference>
<keyword evidence="4" id="KW-1185">Reference proteome</keyword>
<dbReference type="HOGENOM" id="CLU_1072541_0_0_0"/>
<dbReference type="OrthoDB" id="9813624at2"/>
<dbReference type="InterPro" id="IPR053959">
    <property type="entry name" value="YvlB/LiaX_N"/>
</dbReference>
<dbReference type="EnsemblBacteria" id="ACK43075">
    <property type="protein sequence ID" value="ACK43075"/>
    <property type="gene ID" value="Dtur_1804"/>
</dbReference>
<dbReference type="RefSeq" id="WP_012584149.1">
    <property type="nucleotide sequence ID" value="NC_011661.1"/>
</dbReference>
<name>B8E0Q5_DICTD</name>
<dbReference type="AlphaFoldDB" id="B8E0Q5"/>
<feature type="coiled-coil region" evidence="1">
    <location>
        <begin position="12"/>
        <end position="39"/>
    </location>
</feature>
<dbReference type="KEGG" id="dtu:Dtur_1804"/>
<proteinExistence type="predicted"/>